<evidence type="ECO:0000313" key="5">
    <source>
        <dbReference type="Proteomes" id="UP000593765"/>
    </source>
</evidence>
<dbReference type="AlphaFoldDB" id="A0A7M2WSC6"/>
<dbReference type="Gene3D" id="1.25.10.10">
    <property type="entry name" value="Leucine-rich Repeat Variant"/>
    <property type="match status" value="2"/>
</dbReference>
<dbReference type="PANTHER" id="PTHR12697:SF38">
    <property type="entry name" value="PBS LYASE HEAT DOMAIN PROTEIN REPEAT-CONTAINING PROTEIN"/>
    <property type="match status" value="1"/>
</dbReference>
<dbReference type="GO" id="GO:0016491">
    <property type="term" value="F:oxidoreductase activity"/>
    <property type="evidence" value="ECO:0007669"/>
    <property type="project" value="TreeGrafter"/>
</dbReference>
<sequence length="303" mass="31869">MRRRPRQKLSFLKPIRLATVFSAGLLAHSALAAANADSVPKDRLPPVMQPATKPTRAEVDTALQQLLSRRPDDRRDAADALRRMGADAAPARAALSKAVGDESPAVQVAAAEAFAASFGRGTQAVDSLLLALKDDRELIRIAAAGRLSVIGQKDAGRIVPALVPLLGDKQPAVRAKAANAIGLLADAAPDEAAKAVAPLVKLLTDRQDPAAWEQRFDAANALLRIGPGAKTAYPAVADALRSPDVIPYFRHRLIPLLPRLADKTGLKPLLSELARDKDPEVAQAASALAAAPDNPATTQASPR</sequence>
<dbReference type="SMART" id="SM00567">
    <property type="entry name" value="EZ_HEAT"/>
    <property type="match status" value="5"/>
</dbReference>
<dbReference type="Pfam" id="PF13646">
    <property type="entry name" value="HEAT_2"/>
    <property type="match status" value="1"/>
</dbReference>
<evidence type="ECO:0000256" key="2">
    <source>
        <dbReference type="SAM" id="MobiDB-lite"/>
    </source>
</evidence>
<feature type="chain" id="PRO_5034309797" evidence="3">
    <location>
        <begin position="33"/>
        <end position="303"/>
    </location>
</feature>
<evidence type="ECO:0000256" key="3">
    <source>
        <dbReference type="SAM" id="SignalP"/>
    </source>
</evidence>
<accession>A0A7M2WSC6</accession>
<proteinExistence type="predicted"/>
<name>A0A7M2WSC6_9BACT</name>
<dbReference type="SUPFAM" id="SSF48371">
    <property type="entry name" value="ARM repeat"/>
    <property type="match status" value="1"/>
</dbReference>
<evidence type="ECO:0000313" key="4">
    <source>
        <dbReference type="EMBL" id="QOV88319.1"/>
    </source>
</evidence>
<keyword evidence="5" id="KW-1185">Reference proteome</keyword>
<organism evidence="4 5">
    <name type="scientific">Humisphaera borealis</name>
    <dbReference type="NCBI Taxonomy" id="2807512"/>
    <lineage>
        <taxon>Bacteria</taxon>
        <taxon>Pseudomonadati</taxon>
        <taxon>Planctomycetota</taxon>
        <taxon>Phycisphaerae</taxon>
        <taxon>Tepidisphaerales</taxon>
        <taxon>Tepidisphaeraceae</taxon>
        <taxon>Humisphaera</taxon>
    </lineage>
</organism>
<feature type="signal peptide" evidence="3">
    <location>
        <begin position="1"/>
        <end position="32"/>
    </location>
</feature>
<dbReference type="InterPro" id="IPR021133">
    <property type="entry name" value="HEAT_type_2"/>
</dbReference>
<dbReference type="KEGG" id="hbs:IPV69_18995"/>
<gene>
    <name evidence="4" type="ORF">IPV69_18995</name>
</gene>
<dbReference type="InterPro" id="IPR004155">
    <property type="entry name" value="PBS_lyase_HEAT"/>
</dbReference>
<dbReference type="Proteomes" id="UP000593765">
    <property type="component" value="Chromosome"/>
</dbReference>
<comment type="function">
    <text evidence="1">Catalyzes the hydroxylation of the N(6)-(4-aminobutyl)-L-lysine intermediate produced by deoxyhypusine synthase/DHPS on a critical lysine of the eukaryotic translation initiation factor 5A/eIF-5A. This is the second step of the post-translational modification of that lysine into an unusual amino acid residue named hypusine. Hypusination is unique to mature eIF-5A factor and is essential for its function.</text>
</comment>
<dbReference type="EMBL" id="CP063458">
    <property type="protein sequence ID" value="QOV88319.1"/>
    <property type="molecule type" value="Genomic_DNA"/>
</dbReference>
<evidence type="ECO:0000256" key="1">
    <source>
        <dbReference type="ARBA" id="ARBA00045876"/>
    </source>
</evidence>
<feature type="region of interest" description="Disordered" evidence="2">
    <location>
        <begin position="281"/>
        <end position="303"/>
    </location>
</feature>
<reference evidence="4 5" key="1">
    <citation type="submission" date="2020-10" db="EMBL/GenBank/DDBJ databases">
        <title>Wide distribution of Phycisphaera-like planctomycetes from WD2101 soil group in peatlands and genome analysis of the first cultivated representative.</title>
        <authorList>
            <person name="Dedysh S.N."/>
            <person name="Beletsky A.V."/>
            <person name="Ivanova A."/>
            <person name="Kulichevskaya I.S."/>
            <person name="Suzina N.E."/>
            <person name="Philippov D.A."/>
            <person name="Rakitin A.L."/>
            <person name="Mardanov A.V."/>
            <person name="Ravin N.V."/>
        </authorList>
    </citation>
    <scope>NUCLEOTIDE SEQUENCE [LARGE SCALE GENOMIC DNA]</scope>
    <source>
        <strain evidence="4 5">M1803</strain>
    </source>
</reference>
<dbReference type="PROSITE" id="PS50077">
    <property type="entry name" value="HEAT_REPEAT"/>
    <property type="match status" value="1"/>
</dbReference>
<dbReference type="RefSeq" id="WP_206291297.1">
    <property type="nucleotide sequence ID" value="NZ_CP063458.1"/>
</dbReference>
<dbReference type="InterPro" id="IPR011989">
    <property type="entry name" value="ARM-like"/>
</dbReference>
<dbReference type="PANTHER" id="PTHR12697">
    <property type="entry name" value="PBS LYASE HEAT-LIKE PROTEIN"/>
    <property type="match status" value="1"/>
</dbReference>
<feature type="compositionally biased region" description="Low complexity" evidence="2">
    <location>
        <begin position="281"/>
        <end position="296"/>
    </location>
</feature>
<dbReference type="InterPro" id="IPR016024">
    <property type="entry name" value="ARM-type_fold"/>
</dbReference>
<keyword evidence="3" id="KW-0732">Signal</keyword>
<protein>
    <submittedName>
        <fullName evidence="4">HEAT repeat domain-containing protein</fullName>
    </submittedName>
</protein>